<dbReference type="AlphaFoldDB" id="A0AB40BJS7"/>
<keyword evidence="3" id="KW-1185">Reference proteome</keyword>
<evidence type="ECO:0000259" key="2">
    <source>
        <dbReference type="Pfam" id="PF07727"/>
    </source>
</evidence>
<dbReference type="Proteomes" id="UP001515500">
    <property type="component" value="Chromosome 6"/>
</dbReference>
<feature type="transmembrane region" description="Helical" evidence="1">
    <location>
        <begin position="193"/>
        <end position="212"/>
    </location>
</feature>
<dbReference type="GeneID" id="120263609"/>
<dbReference type="PANTHER" id="PTHR11439">
    <property type="entry name" value="GAG-POL-RELATED RETROTRANSPOSON"/>
    <property type="match status" value="1"/>
</dbReference>
<reference evidence="4" key="1">
    <citation type="submission" date="2025-08" db="UniProtKB">
        <authorList>
            <consortium name="RefSeq"/>
        </authorList>
    </citation>
    <scope>IDENTIFICATION</scope>
</reference>
<proteinExistence type="predicted"/>
<keyword evidence="1" id="KW-0812">Transmembrane</keyword>
<dbReference type="RefSeq" id="XP_039127506.1">
    <property type="nucleotide sequence ID" value="XM_039271572.1"/>
</dbReference>
<evidence type="ECO:0000256" key="1">
    <source>
        <dbReference type="SAM" id="Phobius"/>
    </source>
</evidence>
<evidence type="ECO:0000313" key="3">
    <source>
        <dbReference type="Proteomes" id="UP001515500"/>
    </source>
</evidence>
<dbReference type="PANTHER" id="PTHR11439:SF463">
    <property type="entry name" value="REVERSE TRANSCRIPTASE TY1_COPIA-TYPE DOMAIN-CONTAINING PROTEIN"/>
    <property type="match status" value="1"/>
</dbReference>
<organism evidence="3 4">
    <name type="scientific">Dioscorea cayennensis subsp. rotundata</name>
    <name type="common">White Guinea yam</name>
    <name type="synonym">Dioscorea rotundata</name>
    <dbReference type="NCBI Taxonomy" id="55577"/>
    <lineage>
        <taxon>Eukaryota</taxon>
        <taxon>Viridiplantae</taxon>
        <taxon>Streptophyta</taxon>
        <taxon>Embryophyta</taxon>
        <taxon>Tracheophyta</taxon>
        <taxon>Spermatophyta</taxon>
        <taxon>Magnoliopsida</taxon>
        <taxon>Liliopsida</taxon>
        <taxon>Dioscoreales</taxon>
        <taxon>Dioscoreaceae</taxon>
        <taxon>Dioscorea</taxon>
    </lineage>
</organism>
<sequence length="216" mass="24383">MYKKQQDTDMLLLCLYVDDIVYMGLSERMLKEFKEKMMGTFEMTYPGQLKYILGLEVIQLNDSLFVSQHKYAVDLLIKSGMKNCKLVASPMNSNEQLHLQDNSGSVCPTKYRSIVGGLLYLTHTRPDLMFVVSVVSHFMNSPSTHHFGALKRILRYVSGTLNLGLLYTTSENFNLVGHSDSDWGNSLDDRRSTIGWCFTLGSAIIACAVIAWSSKK</sequence>
<name>A0AB40BJS7_DIOCR</name>
<gene>
    <name evidence="4" type="primary">LOC120263609</name>
</gene>
<accession>A0AB40BJS7</accession>
<feature type="domain" description="Reverse transcriptase Ty1/copia-type" evidence="2">
    <location>
        <begin position="1"/>
        <end position="92"/>
    </location>
</feature>
<keyword evidence="1" id="KW-1133">Transmembrane helix</keyword>
<keyword evidence="1" id="KW-0472">Membrane</keyword>
<dbReference type="Pfam" id="PF07727">
    <property type="entry name" value="RVT_2"/>
    <property type="match status" value="1"/>
</dbReference>
<evidence type="ECO:0000313" key="4">
    <source>
        <dbReference type="RefSeq" id="XP_039127506.1"/>
    </source>
</evidence>
<dbReference type="InterPro" id="IPR013103">
    <property type="entry name" value="RVT_2"/>
</dbReference>
<protein>
    <submittedName>
        <fullName evidence="4">Uncharacterized mitochondrial protein AtMg00810-like</fullName>
    </submittedName>
</protein>